<keyword evidence="5" id="KW-0547">Nucleotide-binding</keyword>
<dbReference type="GO" id="GO:0015421">
    <property type="term" value="F:ABC-type oligopeptide transporter activity"/>
    <property type="evidence" value="ECO:0007669"/>
    <property type="project" value="TreeGrafter"/>
</dbReference>
<dbReference type="InterPro" id="IPR027417">
    <property type="entry name" value="P-loop_NTPase"/>
</dbReference>
<dbReference type="GO" id="GO:0016887">
    <property type="term" value="F:ATP hydrolysis activity"/>
    <property type="evidence" value="ECO:0007669"/>
    <property type="project" value="InterPro"/>
</dbReference>
<evidence type="ECO:0000256" key="8">
    <source>
        <dbReference type="ARBA" id="ARBA00022989"/>
    </source>
</evidence>
<keyword evidence="15" id="KW-1185">Reference proteome</keyword>
<evidence type="ECO:0000256" key="6">
    <source>
        <dbReference type="ARBA" id="ARBA00022801"/>
    </source>
</evidence>
<evidence type="ECO:0000313" key="15">
    <source>
        <dbReference type="Proteomes" id="UP000244446"/>
    </source>
</evidence>
<evidence type="ECO:0000256" key="9">
    <source>
        <dbReference type="ARBA" id="ARBA00023136"/>
    </source>
</evidence>
<accession>A0A2T7G4D4</accession>
<dbReference type="PROSITE" id="PS50929">
    <property type="entry name" value="ABC_TM1F"/>
    <property type="match status" value="1"/>
</dbReference>
<reference evidence="14 15" key="1">
    <citation type="submission" date="2018-04" db="EMBL/GenBank/DDBJ databases">
        <title>Pelagivirga bohaiensis gen. nov., sp. nov., a bacterium isolated from the Bohai Sea.</title>
        <authorList>
            <person name="Ji X."/>
        </authorList>
    </citation>
    <scope>NUCLEOTIDE SEQUENCE [LARGE SCALE GENOMIC DNA]</scope>
    <source>
        <strain evidence="14 15">BH-SD19</strain>
    </source>
</reference>
<dbReference type="GO" id="GO:0008233">
    <property type="term" value="F:peptidase activity"/>
    <property type="evidence" value="ECO:0007669"/>
    <property type="project" value="InterPro"/>
</dbReference>
<dbReference type="PROSITE" id="PS50990">
    <property type="entry name" value="PEPTIDASE_C39"/>
    <property type="match status" value="1"/>
</dbReference>
<feature type="transmembrane region" description="Helical" evidence="10">
    <location>
        <begin position="311"/>
        <end position="329"/>
    </location>
</feature>
<dbReference type="InterPro" id="IPR017750">
    <property type="entry name" value="ATPase_T1SS"/>
</dbReference>
<dbReference type="SUPFAM" id="SSF52540">
    <property type="entry name" value="P-loop containing nucleoside triphosphate hydrolases"/>
    <property type="match status" value="1"/>
</dbReference>
<organism evidence="14 15">
    <name type="scientific">Pelagivirga sediminicola</name>
    <dbReference type="NCBI Taxonomy" id="2170575"/>
    <lineage>
        <taxon>Bacteria</taxon>
        <taxon>Pseudomonadati</taxon>
        <taxon>Pseudomonadota</taxon>
        <taxon>Alphaproteobacteria</taxon>
        <taxon>Rhodobacterales</taxon>
        <taxon>Paracoccaceae</taxon>
        <taxon>Pelagivirga</taxon>
    </lineage>
</organism>
<dbReference type="InterPro" id="IPR011527">
    <property type="entry name" value="ABC1_TM_dom"/>
</dbReference>
<evidence type="ECO:0000313" key="14">
    <source>
        <dbReference type="EMBL" id="PVA09246.1"/>
    </source>
</evidence>
<dbReference type="SMART" id="SM00382">
    <property type="entry name" value="AAA"/>
    <property type="match status" value="1"/>
</dbReference>
<name>A0A2T7G4D4_9RHOB</name>
<evidence type="ECO:0000259" key="12">
    <source>
        <dbReference type="PROSITE" id="PS50929"/>
    </source>
</evidence>
<evidence type="ECO:0000256" key="4">
    <source>
        <dbReference type="ARBA" id="ARBA00022692"/>
    </source>
</evidence>
<evidence type="ECO:0000256" key="5">
    <source>
        <dbReference type="ARBA" id="ARBA00022741"/>
    </source>
</evidence>
<dbReference type="InterPro" id="IPR003439">
    <property type="entry name" value="ABC_transporter-like_ATP-bd"/>
</dbReference>
<comment type="caution">
    <text evidence="14">The sequence shown here is derived from an EMBL/GenBank/DDBJ whole genome shotgun (WGS) entry which is preliminary data.</text>
</comment>
<gene>
    <name evidence="14" type="ORF">DC366_15250</name>
</gene>
<dbReference type="OrthoDB" id="9808328at2"/>
<dbReference type="InterPro" id="IPR003593">
    <property type="entry name" value="AAA+_ATPase"/>
</dbReference>
<evidence type="ECO:0000259" key="11">
    <source>
        <dbReference type="PROSITE" id="PS50893"/>
    </source>
</evidence>
<dbReference type="Pfam" id="PF00664">
    <property type="entry name" value="ABC_membrane"/>
    <property type="match status" value="1"/>
</dbReference>
<dbReference type="Proteomes" id="UP000244446">
    <property type="component" value="Unassembled WGS sequence"/>
</dbReference>
<dbReference type="CDD" id="cd18587">
    <property type="entry name" value="ABC_6TM_LapB_like"/>
    <property type="match status" value="1"/>
</dbReference>
<evidence type="ECO:0000256" key="1">
    <source>
        <dbReference type="ARBA" id="ARBA00004651"/>
    </source>
</evidence>
<feature type="transmembrane region" description="Helical" evidence="10">
    <location>
        <begin position="173"/>
        <end position="195"/>
    </location>
</feature>
<dbReference type="InterPro" id="IPR039421">
    <property type="entry name" value="Type_1_exporter"/>
</dbReference>
<keyword evidence="7" id="KW-0067">ATP-binding</keyword>
<keyword evidence="2" id="KW-0813">Transport</keyword>
<dbReference type="Pfam" id="PF00005">
    <property type="entry name" value="ABC_tran"/>
    <property type="match status" value="1"/>
</dbReference>
<comment type="subcellular location">
    <subcellularLocation>
        <location evidence="1">Cell membrane</location>
        <topology evidence="1">Multi-pass membrane protein</topology>
    </subcellularLocation>
</comment>
<evidence type="ECO:0000256" key="3">
    <source>
        <dbReference type="ARBA" id="ARBA00022475"/>
    </source>
</evidence>
<feature type="transmembrane region" description="Helical" evidence="10">
    <location>
        <begin position="207"/>
        <end position="227"/>
    </location>
</feature>
<dbReference type="GO" id="GO:0005524">
    <property type="term" value="F:ATP binding"/>
    <property type="evidence" value="ECO:0007669"/>
    <property type="project" value="UniProtKB-KW"/>
</dbReference>
<dbReference type="PANTHER" id="PTHR43394:SF1">
    <property type="entry name" value="ATP-BINDING CASSETTE SUB-FAMILY B MEMBER 10, MITOCHONDRIAL"/>
    <property type="match status" value="1"/>
</dbReference>
<sequence>MTEDAIIVSQDVPGKTVSVTDSGIIPALRHIARGFQLSFSEQAVRAAMDWQAQADAVEQLHEIAGRLGLELHAVRAEAQKIDPLHLPVLVLQPGADVLVVESISHADIATFWRFSGSLSDRNERPLAELIKKSSGVWFVRARRSLPDVRIDAYIAPVRKNWLRRVLFPSLRPYFTVIVASFLTNVLALAGILFSMQVYDRVIPAQSHHTLAVLFTGVAIAFLFEFFLKQSRSVLLDILGRNAGLRLSEQVFGRALRIRNDHRPKSTGSFIAQLRDIDTMREVLTSTSVGVLMDLPFFFLFCWLFWMIAGWLVLIPVAALAAIILPGLIMQPKLRSSARQAQREAALRNAILVETIQGIDDIKALQAEERFENIWRETSAATGEAQSQERRLVAGLTAWTQIVQQSVYAVTVAIGAPLVMIGEITTGTLVGASILGSRMIAPMSQISGVLSRLQQARVGAQGLTKIMKSPVDHPPDEARVTLSRITGQYSFENAEFSHRSDPPPALTVAHIQIGAGERIGVIGRNGAGKSTLLQAMAGQLMPSTGQLRLDGMSIDTIDPADLRRDIAYLSQNSNLFFGTLRDNLLLGKPSATDDELLTALSLAGGETFLSRFSKGWNYQIMEGGLGLSGGQKQTILLARLVLRNPSVLLLDEPTSAMDDTTERHFIEKLSIASGGRTLVVATHRHRILQLVDRLVVLDRGRIVLDGPRDQILAQMRGETK</sequence>
<evidence type="ECO:0000256" key="7">
    <source>
        <dbReference type="ARBA" id="ARBA00022840"/>
    </source>
</evidence>
<keyword evidence="6" id="KW-0378">Hydrolase</keyword>
<keyword evidence="9 10" id="KW-0472">Membrane</keyword>
<feature type="domain" description="Peptidase C39" evidence="13">
    <location>
        <begin position="16"/>
        <end position="140"/>
    </location>
</feature>
<dbReference type="InterPro" id="IPR005074">
    <property type="entry name" value="Peptidase_C39"/>
</dbReference>
<dbReference type="InterPro" id="IPR036640">
    <property type="entry name" value="ABC1_TM_sf"/>
</dbReference>
<keyword evidence="8 10" id="KW-1133">Transmembrane helix</keyword>
<dbReference type="PANTHER" id="PTHR43394">
    <property type="entry name" value="ATP-DEPENDENT PERMEASE MDL1, MITOCHONDRIAL"/>
    <property type="match status" value="1"/>
</dbReference>
<feature type="transmembrane region" description="Helical" evidence="10">
    <location>
        <begin position="282"/>
        <end position="305"/>
    </location>
</feature>
<feature type="domain" description="ABC transporter" evidence="11">
    <location>
        <begin position="488"/>
        <end position="718"/>
    </location>
</feature>
<keyword evidence="4 10" id="KW-0812">Transmembrane</keyword>
<dbReference type="GO" id="GO:0005886">
    <property type="term" value="C:plasma membrane"/>
    <property type="evidence" value="ECO:0007669"/>
    <property type="project" value="UniProtKB-SubCell"/>
</dbReference>
<dbReference type="NCBIfam" id="TIGR03375">
    <property type="entry name" value="type_I_sec_LssB"/>
    <property type="match status" value="1"/>
</dbReference>
<dbReference type="AlphaFoldDB" id="A0A2T7G4D4"/>
<keyword evidence="3" id="KW-1003">Cell membrane</keyword>
<dbReference type="RefSeq" id="WP_108693081.1">
    <property type="nucleotide sequence ID" value="NZ_QCYH01000010.1"/>
</dbReference>
<feature type="domain" description="ABC transmembrane type-1" evidence="12">
    <location>
        <begin position="174"/>
        <end position="454"/>
    </location>
</feature>
<dbReference type="SUPFAM" id="SSF90123">
    <property type="entry name" value="ABC transporter transmembrane region"/>
    <property type="match status" value="1"/>
</dbReference>
<evidence type="ECO:0000256" key="2">
    <source>
        <dbReference type="ARBA" id="ARBA00022448"/>
    </source>
</evidence>
<proteinExistence type="predicted"/>
<dbReference type="PROSITE" id="PS50893">
    <property type="entry name" value="ABC_TRANSPORTER_2"/>
    <property type="match status" value="1"/>
</dbReference>
<evidence type="ECO:0000256" key="10">
    <source>
        <dbReference type="SAM" id="Phobius"/>
    </source>
</evidence>
<dbReference type="GO" id="GO:0006508">
    <property type="term" value="P:proteolysis"/>
    <property type="evidence" value="ECO:0007669"/>
    <property type="project" value="InterPro"/>
</dbReference>
<evidence type="ECO:0000259" key="13">
    <source>
        <dbReference type="PROSITE" id="PS50990"/>
    </source>
</evidence>
<dbReference type="Gene3D" id="3.90.70.10">
    <property type="entry name" value="Cysteine proteinases"/>
    <property type="match status" value="1"/>
</dbReference>
<dbReference type="EMBL" id="QCYH01000010">
    <property type="protein sequence ID" value="PVA09246.1"/>
    <property type="molecule type" value="Genomic_DNA"/>
</dbReference>
<dbReference type="Gene3D" id="1.20.1560.10">
    <property type="entry name" value="ABC transporter type 1, transmembrane domain"/>
    <property type="match status" value="1"/>
</dbReference>
<dbReference type="Gene3D" id="3.40.50.300">
    <property type="entry name" value="P-loop containing nucleotide triphosphate hydrolases"/>
    <property type="match status" value="1"/>
</dbReference>
<protein>
    <submittedName>
        <fullName evidence="14">Type I secretion system permease/ATPase</fullName>
    </submittedName>
</protein>
<dbReference type="FunFam" id="3.40.50.300:FF:000299">
    <property type="entry name" value="ABC transporter ATP-binding protein/permease"/>
    <property type="match status" value="1"/>
</dbReference>